<accession>A0A8S4H6H6</accession>
<dbReference type="AlphaFoldDB" id="A0A8S4H6H6"/>
<evidence type="ECO:0000313" key="1">
    <source>
        <dbReference type="EMBL" id="CAG9474591.1"/>
    </source>
</evidence>
<organism evidence="1 2">
    <name type="scientific">Plasmodium vivax</name>
    <name type="common">malaria parasite P. vivax</name>
    <dbReference type="NCBI Taxonomy" id="5855"/>
    <lineage>
        <taxon>Eukaryota</taxon>
        <taxon>Sar</taxon>
        <taxon>Alveolata</taxon>
        <taxon>Apicomplexa</taxon>
        <taxon>Aconoidasida</taxon>
        <taxon>Haemosporida</taxon>
        <taxon>Plasmodiidae</taxon>
        <taxon>Plasmodium</taxon>
        <taxon>Plasmodium (Plasmodium)</taxon>
    </lineage>
</organism>
<gene>
    <name evidence="1" type="ORF">PVW1_100017800</name>
</gene>
<dbReference type="Proteomes" id="UP000779233">
    <property type="component" value="Unassembled WGS sequence"/>
</dbReference>
<name>A0A8S4H6H6_PLAVI</name>
<reference evidence="1" key="1">
    <citation type="submission" date="2021-09" db="EMBL/GenBank/DDBJ databases">
        <authorList>
            <consortium name="Pathogen Informatics"/>
        </authorList>
    </citation>
    <scope>NUCLEOTIDE SEQUENCE</scope>
    <source>
        <strain evidence="1">PvW1</strain>
    </source>
</reference>
<dbReference type="VEuPathDB" id="PlasmoDB:PVPAM_000026300"/>
<evidence type="ECO:0000313" key="2">
    <source>
        <dbReference type="Proteomes" id="UP000779233"/>
    </source>
</evidence>
<sequence>MDINEIYPFLDNLVSAYKEFDKELEINDELYSFYDTEVTDVQGKKQKYKHIFLKLLKNLQNIANNGYIGSQAHEYCTYLYHWLYLNTKDYDDVDFLISIIFNVFETKKPPLKINKCPYNLYNEQKVIFKLKNIVKLSYFRFNYEKIIDILKKRENPNYCLCQKYLEECVNTYRTMKGSHCSKNQEVNNKELCSELTQFNANYYYLTRDLTISEEIPNIYTGERKIKLLNCPSNEDISELTSHDGTRSDSAASDVKTLPTALGTIAGATSVLALLYKFTPAGTFLHARIRGGEGRINNSDYADDVNKSVFGGVENSYDNSYNIGYETM</sequence>
<dbReference type="EMBL" id="CAJZCX010000005">
    <property type="protein sequence ID" value="CAG9474591.1"/>
    <property type="molecule type" value="Genomic_DNA"/>
</dbReference>
<comment type="caution">
    <text evidence="1">The sequence shown here is derived from an EMBL/GenBank/DDBJ whole genome shotgun (WGS) entry which is preliminary data.</text>
</comment>
<protein>
    <submittedName>
        <fullName evidence="1">(malaria parasite P. vivax) hypothetical protein</fullName>
    </submittedName>
</protein>
<proteinExistence type="predicted"/>